<dbReference type="EMBL" id="AP024714">
    <property type="protein sequence ID" value="BCX81928.1"/>
    <property type="molecule type" value="Genomic_DNA"/>
</dbReference>
<keyword evidence="10" id="KW-0812">Transmembrane</keyword>
<dbReference type="GO" id="GO:0005886">
    <property type="term" value="C:plasma membrane"/>
    <property type="evidence" value="ECO:0007669"/>
    <property type="project" value="UniProtKB-ARBA"/>
</dbReference>
<dbReference type="GO" id="GO:0016668">
    <property type="term" value="F:oxidoreductase activity, acting on a sulfur group of donors, NAD(P) as acceptor"/>
    <property type="evidence" value="ECO:0007669"/>
    <property type="project" value="InterPro"/>
</dbReference>
<reference evidence="15" key="1">
    <citation type="journal article" date="2024" name="Int. J. Syst. Evol. Microbiol.">
        <title>Methylomarinovum tepidoasis sp. nov., a moderately thermophilic methanotroph of the family Methylothermaceae isolated from a deep-sea hydrothermal field.</title>
        <authorList>
            <person name="Hirayama H."/>
            <person name="Takaki Y."/>
            <person name="Abe M."/>
            <person name="Miyazaki M."/>
            <person name="Uematsu K."/>
            <person name="Matsui Y."/>
            <person name="Takai K."/>
        </authorList>
    </citation>
    <scope>NUCLEOTIDE SEQUENCE [LARGE SCALE GENOMIC DNA]</scope>
    <source>
        <strain evidence="15">IT-9</strain>
    </source>
</reference>
<dbReference type="GO" id="GO:0003955">
    <property type="term" value="F:NAD(P)H dehydrogenase (quinone) activity"/>
    <property type="evidence" value="ECO:0007669"/>
    <property type="project" value="TreeGrafter"/>
</dbReference>
<keyword evidence="4 9" id="KW-0274">FAD</keyword>
<evidence type="ECO:0000256" key="10">
    <source>
        <dbReference type="SAM" id="Phobius"/>
    </source>
</evidence>
<dbReference type="Proteomes" id="UP001321825">
    <property type="component" value="Chromosome"/>
</dbReference>
<evidence type="ECO:0000256" key="2">
    <source>
        <dbReference type="ARBA" id="ARBA00007532"/>
    </source>
</evidence>
<feature type="transmembrane region" description="Helical" evidence="10">
    <location>
        <begin position="238"/>
        <end position="256"/>
    </location>
</feature>
<feature type="transmembrane region" description="Helical" evidence="10">
    <location>
        <begin position="198"/>
        <end position="217"/>
    </location>
</feature>
<evidence type="ECO:0000256" key="3">
    <source>
        <dbReference type="ARBA" id="ARBA00022630"/>
    </source>
</evidence>
<feature type="transmembrane region" description="Helical" evidence="10">
    <location>
        <begin position="55"/>
        <end position="81"/>
    </location>
</feature>
<dbReference type="KEGG" id="mcau:MIT9_P1510"/>
<evidence type="ECO:0000256" key="5">
    <source>
        <dbReference type="ARBA" id="ARBA00022857"/>
    </source>
</evidence>
<dbReference type="InterPro" id="IPR012999">
    <property type="entry name" value="Pyr_OxRdtase_I_AS"/>
</dbReference>
<dbReference type="InterPro" id="IPR023753">
    <property type="entry name" value="FAD/NAD-binding_dom"/>
</dbReference>
<keyword evidence="10" id="KW-1133">Transmembrane helix</keyword>
<dbReference type="PROSITE" id="PS00076">
    <property type="entry name" value="PYRIDINE_REDOX_1"/>
    <property type="match status" value="1"/>
</dbReference>
<accession>A0AAU9C2T2</accession>
<evidence type="ECO:0000256" key="4">
    <source>
        <dbReference type="ARBA" id="ARBA00022827"/>
    </source>
</evidence>
<dbReference type="PRINTS" id="PR00411">
    <property type="entry name" value="PNDRDTASEI"/>
</dbReference>
<evidence type="ECO:0000259" key="12">
    <source>
        <dbReference type="Pfam" id="PF07992"/>
    </source>
</evidence>
<organism evidence="14 15">
    <name type="scientific">Methylomarinovum caldicuralii</name>
    <dbReference type="NCBI Taxonomy" id="438856"/>
    <lineage>
        <taxon>Bacteria</taxon>
        <taxon>Pseudomonadati</taxon>
        <taxon>Pseudomonadota</taxon>
        <taxon>Gammaproteobacteria</taxon>
        <taxon>Methylococcales</taxon>
        <taxon>Methylothermaceae</taxon>
        <taxon>Methylomarinovum</taxon>
    </lineage>
</organism>
<evidence type="ECO:0000259" key="13">
    <source>
        <dbReference type="Pfam" id="PF09335"/>
    </source>
</evidence>
<sequence length="718" mass="78844">MKTRLLLLLLLAALVTAWFTLDLGRYLNLATLQAGLADLRAWLAREPLAFITGFFLLYVLVTALSVPGAAVLTLAAGALFGLVGGTVLVSFASTLGATLATLTARYLLREPLRRRFARQFEVVDRGIARDGILYLASLRLMPVFPFFLINLLMGLTHMPVRTFFWVSQLSMLPGTLVYVNAGTQIARLRNLSDVASPGLWLSFALLAGMPWLGKLGARWLQRRRRYSGWRRPRRFDRNLVVIGGGAAGLVSAYLAAAVKARVTLVEAGKLGGDCLNTGCVPSKALIRCAKVAWQQRHARDYGIDAGDPKVDFAAVMAYVQRSIGTVEPHDSAERYTALGVEVLQGYARLIDPWTVEVALADGGRRRLTTRAIVLATGARPVVPPLPGIEETGYLTSDTLWSALAERGLPRRLAILGGGPIGCELAQALARLGAEVVQIERGPRLLPREDPEVSELARQRLAQDGVQVLTGHRAVRCERDGGRKFLVVEHDGREQRLAFDALLCAVGRAARLEGYGLETLGIDTHRTVATNDYLETLYPNIYAAGDVAGPWQFTHTAAHQAGYATVNALFGPWRRLKVDDRAVPRVTFLDPEIAHVGLTEQEAAARGIEVEVSRYDLAELDRAITEGARTGFVKVLTVPGRDRLLGATIVAERAGEMLMEFTLALQHGLGMEKLLATIHPYPTWAEADKFAAGQWKRDHAPAWVFPWLERYHRWRRGNP</sequence>
<evidence type="ECO:0000256" key="8">
    <source>
        <dbReference type="ARBA" id="ARBA00023284"/>
    </source>
</evidence>
<keyword evidence="15" id="KW-1185">Reference proteome</keyword>
<keyword evidence="7" id="KW-1015">Disulfide bond</keyword>
<evidence type="ECO:0000256" key="7">
    <source>
        <dbReference type="ARBA" id="ARBA00023157"/>
    </source>
</evidence>
<dbReference type="InterPro" id="IPR036188">
    <property type="entry name" value="FAD/NAD-bd_sf"/>
</dbReference>
<dbReference type="PRINTS" id="PR00368">
    <property type="entry name" value="FADPNR"/>
</dbReference>
<dbReference type="RefSeq" id="WP_317704349.1">
    <property type="nucleotide sequence ID" value="NZ_AP024714.1"/>
</dbReference>
<evidence type="ECO:0000256" key="9">
    <source>
        <dbReference type="RuleBase" id="RU003691"/>
    </source>
</evidence>
<dbReference type="Gene3D" id="3.30.390.30">
    <property type="match status" value="1"/>
</dbReference>
<protein>
    <recommendedName>
        <fullName evidence="16">Pyridine nucleotide-disulfide oxidoreductase</fullName>
    </recommendedName>
</protein>
<dbReference type="SUPFAM" id="SSF51905">
    <property type="entry name" value="FAD/NAD(P)-binding domain"/>
    <property type="match status" value="1"/>
</dbReference>
<evidence type="ECO:0000256" key="1">
    <source>
        <dbReference type="ARBA" id="ARBA00001974"/>
    </source>
</evidence>
<evidence type="ECO:0000259" key="11">
    <source>
        <dbReference type="Pfam" id="PF02852"/>
    </source>
</evidence>
<keyword evidence="8 9" id="KW-0676">Redox-active center</keyword>
<evidence type="ECO:0000256" key="6">
    <source>
        <dbReference type="ARBA" id="ARBA00023002"/>
    </source>
</evidence>
<gene>
    <name evidence="14" type="ORF">MIT9_P1510</name>
</gene>
<feature type="transmembrane region" description="Helical" evidence="10">
    <location>
        <begin position="132"/>
        <end position="155"/>
    </location>
</feature>
<keyword evidence="6 9" id="KW-0560">Oxidoreductase</keyword>
<dbReference type="PANTHER" id="PTHR43014">
    <property type="entry name" value="MERCURIC REDUCTASE"/>
    <property type="match status" value="1"/>
</dbReference>
<feature type="domain" description="FAD/NAD(P)-binding" evidence="12">
    <location>
        <begin position="238"/>
        <end position="560"/>
    </location>
</feature>
<name>A0AAU9C2T2_9GAMM</name>
<dbReference type="Pfam" id="PF07992">
    <property type="entry name" value="Pyr_redox_2"/>
    <property type="match status" value="1"/>
</dbReference>
<dbReference type="InterPro" id="IPR004099">
    <property type="entry name" value="Pyr_nucl-diS_OxRdtase_dimer"/>
</dbReference>
<feature type="transmembrane region" description="Helical" evidence="10">
    <location>
        <begin position="87"/>
        <end position="108"/>
    </location>
</feature>
<dbReference type="AlphaFoldDB" id="A0AAU9C2T2"/>
<dbReference type="InterPro" id="IPR032816">
    <property type="entry name" value="VTT_dom"/>
</dbReference>
<dbReference type="SUPFAM" id="SSF55424">
    <property type="entry name" value="FAD/NAD-linked reductases, dimerisation (C-terminal) domain"/>
    <property type="match status" value="1"/>
</dbReference>
<keyword evidence="3 9" id="KW-0285">Flavoprotein</keyword>
<comment type="cofactor">
    <cofactor evidence="1">
        <name>FAD</name>
        <dbReference type="ChEBI" id="CHEBI:57692"/>
    </cofactor>
</comment>
<evidence type="ECO:0008006" key="16">
    <source>
        <dbReference type="Google" id="ProtNLM"/>
    </source>
</evidence>
<dbReference type="InterPro" id="IPR016156">
    <property type="entry name" value="FAD/NAD-linked_Rdtase_dimer_sf"/>
</dbReference>
<feature type="domain" description="Pyridine nucleotide-disulphide oxidoreductase dimerisation" evidence="11">
    <location>
        <begin position="582"/>
        <end position="686"/>
    </location>
</feature>
<dbReference type="FunFam" id="3.30.390.30:FF:000001">
    <property type="entry name" value="Dihydrolipoyl dehydrogenase"/>
    <property type="match status" value="1"/>
</dbReference>
<dbReference type="GO" id="GO:0050660">
    <property type="term" value="F:flavin adenine dinucleotide binding"/>
    <property type="evidence" value="ECO:0007669"/>
    <property type="project" value="TreeGrafter"/>
</dbReference>
<keyword evidence="10" id="KW-0472">Membrane</keyword>
<keyword evidence="5" id="KW-0521">NADP</keyword>
<dbReference type="Pfam" id="PF02852">
    <property type="entry name" value="Pyr_redox_dim"/>
    <property type="match status" value="1"/>
</dbReference>
<dbReference type="Gene3D" id="3.50.50.60">
    <property type="entry name" value="FAD/NAD(P)-binding domain"/>
    <property type="match status" value="2"/>
</dbReference>
<evidence type="ECO:0000313" key="14">
    <source>
        <dbReference type="EMBL" id="BCX81928.1"/>
    </source>
</evidence>
<dbReference type="PANTHER" id="PTHR43014:SF2">
    <property type="entry name" value="MERCURIC REDUCTASE"/>
    <property type="match status" value="1"/>
</dbReference>
<comment type="similarity">
    <text evidence="2 9">Belongs to the class-I pyridine nucleotide-disulfide oxidoreductase family.</text>
</comment>
<evidence type="ECO:0000313" key="15">
    <source>
        <dbReference type="Proteomes" id="UP001321825"/>
    </source>
</evidence>
<proteinExistence type="inferred from homology"/>
<feature type="domain" description="VTT" evidence="13">
    <location>
        <begin position="70"/>
        <end position="183"/>
    </location>
</feature>
<dbReference type="Pfam" id="PF09335">
    <property type="entry name" value="VTT_dom"/>
    <property type="match status" value="1"/>
</dbReference>